<protein>
    <submittedName>
        <fullName evidence="1">Uncharacterized protein</fullName>
    </submittedName>
</protein>
<evidence type="ECO:0000313" key="1">
    <source>
        <dbReference type="EMBL" id="LAA93210.1"/>
    </source>
</evidence>
<name>A0A2D4J9P0_MICLE</name>
<reference evidence="1" key="1">
    <citation type="submission" date="2017-07" db="EMBL/GenBank/DDBJ databases">
        <authorList>
            <person name="Mikheyev A."/>
            <person name="Grau M."/>
        </authorList>
    </citation>
    <scope>NUCLEOTIDE SEQUENCE</scope>
    <source>
        <tissue evidence="1">Venom_gland</tissue>
    </source>
</reference>
<organism evidence="1">
    <name type="scientific">Micrurus lemniscatus lemniscatus</name>
    <dbReference type="NCBI Taxonomy" id="129467"/>
    <lineage>
        <taxon>Eukaryota</taxon>
        <taxon>Metazoa</taxon>
        <taxon>Chordata</taxon>
        <taxon>Craniata</taxon>
        <taxon>Vertebrata</taxon>
        <taxon>Euteleostomi</taxon>
        <taxon>Lepidosauria</taxon>
        <taxon>Squamata</taxon>
        <taxon>Bifurcata</taxon>
        <taxon>Unidentata</taxon>
        <taxon>Episquamata</taxon>
        <taxon>Toxicofera</taxon>
        <taxon>Serpentes</taxon>
        <taxon>Colubroidea</taxon>
        <taxon>Elapidae</taxon>
        <taxon>Elapinae</taxon>
        <taxon>Micrurus</taxon>
    </lineage>
</organism>
<sequence length="133" mass="15840">MARKLKLGKQYYYENVNKSGRWLSHKLKKEQEKRTIIALQNENGILCPQLDQKKIIAQNFFANLYKKEEILDENITQYFEGKELPNILETARELLNDKITLKEAQGKLQEKKLTKLQDQMEYPQNFTKNSKIY</sequence>
<accession>A0A2D4J9P0</accession>
<dbReference type="AlphaFoldDB" id="A0A2D4J9P0"/>
<dbReference type="EMBL" id="IACK01161262">
    <property type="protein sequence ID" value="LAA93210.1"/>
    <property type="molecule type" value="Transcribed_RNA"/>
</dbReference>
<reference evidence="1" key="2">
    <citation type="submission" date="2017-11" db="EMBL/GenBank/DDBJ databases">
        <title>Coralsnake Venomics: Analyses of Venom Gland Transcriptomes and Proteomes of Six Brazilian Taxa.</title>
        <authorList>
            <person name="Aird S.D."/>
            <person name="Jorge da Silva N."/>
            <person name="Qiu L."/>
            <person name="Villar-Briones A."/>
            <person name="Aparecida-Saddi V."/>
            <person name="Campos-Telles M.P."/>
            <person name="Grau M."/>
            <person name="Mikheyev A.S."/>
        </authorList>
    </citation>
    <scope>NUCLEOTIDE SEQUENCE</scope>
    <source>
        <tissue evidence="1">Venom_gland</tissue>
    </source>
</reference>
<dbReference type="PANTHER" id="PTHR31635:SF196">
    <property type="entry name" value="REVERSE TRANSCRIPTASE DOMAIN-CONTAINING PROTEIN-RELATED"/>
    <property type="match status" value="1"/>
</dbReference>
<proteinExistence type="predicted"/>
<dbReference type="PANTHER" id="PTHR31635">
    <property type="entry name" value="REVERSE TRANSCRIPTASE DOMAIN-CONTAINING PROTEIN-RELATED"/>
    <property type="match status" value="1"/>
</dbReference>
<dbReference type="EMBL" id="IACK01161261">
    <property type="protein sequence ID" value="LAA93208.1"/>
    <property type="molecule type" value="Transcribed_RNA"/>
</dbReference>